<feature type="region of interest" description="Disordered" evidence="1">
    <location>
        <begin position="646"/>
        <end position="672"/>
    </location>
</feature>
<dbReference type="InterPro" id="IPR011666">
    <property type="entry name" value="DUF1604"/>
</dbReference>
<reference evidence="3" key="1">
    <citation type="submission" date="2021-12" db="EMBL/GenBank/DDBJ databases">
        <authorList>
            <person name="Zaccaron A."/>
            <person name="Stergiopoulos I."/>
        </authorList>
    </citation>
    <scope>NUCLEOTIDE SEQUENCE</scope>
    <source>
        <strain evidence="3">Race5_Kim</strain>
    </source>
</reference>
<evidence type="ECO:0000313" key="3">
    <source>
        <dbReference type="EMBL" id="UJO10752.1"/>
    </source>
</evidence>
<dbReference type="Pfam" id="PF26093">
    <property type="entry name" value="HTH_TGH"/>
    <property type="match status" value="1"/>
</dbReference>
<evidence type="ECO:0000313" key="4">
    <source>
        <dbReference type="Proteomes" id="UP000756132"/>
    </source>
</evidence>
<gene>
    <name evidence="3" type="ORF">CLAFUR5_01111</name>
</gene>
<name>A0A9Q8L4P7_PASFU</name>
<dbReference type="OrthoDB" id="20507at2759"/>
<evidence type="ECO:0000256" key="1">
    <source>
        <dbReference type="SAM" id="MobiDB-lite"/>
    </source>
</evidence>
<dbReference type="PANTHER" id="PTHR13384">
    <property type="entry name" value="G PATCH DOMAIN-CONTAINING PROTEIN 1"/>
    <property type="match status" value="1"/>
</dbReference>
<protein>
    <submittedName>
        <fullName evidence="3">G patch domain-containing protein 1</fullName>
    </submittedName>
</protein>
<dbReference type="RefSeq" id="XP_047755118.1">
    <property type="nucleotide sequence ID" value="XM_047900259.1"/>
</dbReference>
<feature type="region of interest" description="Disordered" evidence="1">
    <location>
        <begin position="548"/>
        <end position="572"/>
    </location>
</feature>
<dbReference type="GO" id="GO:0003723">
    <property type="term" value="F:RNA binding"/>
    <property type="evidence" value="ECO:0007669"/>
    <property type="project" value="TreeGrafter"/>
</dbReference>
<feature type="compositionally biased region" description="Low complexity" evidence="1">
    <location>
        <begin position="548"/>
        <end position="560"/>
    </location>
</feature>
<feature type="domain" description="G-patch" evidence="2">
    <location>
        <begin position="154"/>
        <end position="216"/>
    </location>
</feature>
<proteinExistence type="predicted"/>
<reference evidence="3" key="2">
    <citation type="journal article" date="2022" name="Microb. Genom.">
        <title>A chromosome-scale genome assembly of the tomato pathogen Cladosporium fulvum reveals a compartmentalized genome architecture and the presence of a dispensable chromosome.</title>
        <authorList>
            <person name="Zaccaron A.Z."/>
            <person name="Chen L.H."/>
            <person name="Samaras A."/>
            <person name="Stergiopoulos I."/>
        </authorList>
    </citation>
    <scope>NUCLEOTIDE SEQUENCE</scope>
    <source>
        <strain evidence="3">Race5_Kim</strain>
    </source>
</reference>
<dbReference type="GeneID" id="71980989"/>
<dbReference type="PANTHER" id="PTHR13384:SF19">
    <property type="entry name" value="G PATCH DOMAIN-CONTAINING PROTEIN 1"/>
    <property type="match status" value="1"/>
</dbReference>
<feature type="region of interest" description="Disordered" evidence="1">
    <location>
        <begin position="1"/>
        <end position="42"/>
    </location>
</feature>
<dbReference type="EMBL" id="CP090163">
    <property type="protein sequence ID" value="UJO10752.1"/>
    <property type="molecule type" value="Genomic_DNA"/>
</dbReference>
<dbReference type="GO" id="GO:0006397">
    <property type="term" value="P:mRNA processing"/>
    <property type="evidence" value="ECO:0007669"/>
    <property type="project" value="InterPro"/>
</dbReference>
<accession>A0A9Q8L4P7</accession>
<sequence length="703" mass="76206">MSSKRSRAAFESDTSAPPLHAPFALYGTPLPAYDPKSRDDGSYVPVWKQEVTDKRGRKRLHGAFTGGFSAGYFNTVGSKEGWAPSTFVSSRANRAKTPQDGKQQRPEDFMDDEDLAEQAEAQTLETQNTFAGLGSTASDGAVRGMFSDLFKSTGETKGVKLLQRMGWRQGQGIGPKVRRRAQGDRTGHAHLFAPENSRMIAFVRKTDRKGLGHAGEARLNNPSSVLDEDEDSGEDARILRANRSKVTIKPKPLKKSGLGVGVLNDDGSDEEDPYSMGPAINYNKIIGVDRKKKKKEGLLASNATSSVTKLPSVAKKLIQRTTNVSNFRKCHDDRLPLDGFVLATAALTVTHAQEYPPPVVPAGWRPAQQTNNVEAKAGAYQSTADAAKASSMDPKGRAALLGEQPLPGKSIFDFITPEARARLATATGRHNLPQALGESAPAGFQSSDAEKHRTLWDLVPRLDKQTAASALQRGNTGWMPYAEDEGKRARYKYFLELNTGLRSNLPERPSTLSLDEWSKEMREFSEAAEIFKPMSGLMASRFKSSTSAGPKLASDAADAAPPTPAKEEDPAEKAAKLGMYGPMTRSRQAFHPTRLLCKRFNVKPPANVAAGGVAEADAALVDKSRRLDVVSQASLDRMMMETSFKPTGFVSQGTEGPSTETQGVEPSTMQPINVDAERNEALEGKRAGDEVFKAIFGSDDEDD</sequence>
<dbReference type="AlphaFoldDB" id="A0A9Q8L4P7"/>
<dbReference type="KEGG" id="ffu:CLAFUR5_01111"/>
<dbReference type="Proteomes" id="UP000756132">
    <property type="component" value="Chromosome 1"/>
</dbReference>
<keyword evidence="4" id="KW-1185">Reference proteome</keyword>
<evidence type="ECO:0000259" key="2">
    <source>
        <dbReference type="PROSITE" id="PS50174"/>
    </source>
</evidence>
<dbReference type="Pfam" id="PF07713">
    <property type="entry name" value="DUF1604"/>
    <property type="match status" value="1"/>
</dbReference>
<feature type="region of interest" description="Disordered" evidence="1">
    <location>
        <begin position="213"/>
        <end position="233"/>
    </location>
</feature>
<feature type="compositionally biased region" description="Polar residues" evidence="1">
    <location>
        <begin position="649"/>
        <end position="671"/>
    </location>
</feature>
<dbReference type="PROSITE" id="PS50174">
    <property type="entry name" value="G_PATCH"/>
    <property type="match status" value="1"/>
</dbReference>
<dbReference type="InterPro" id="IPR000467">
    <property type="entry name" value="G_patch_dom"/>
</dbReference>
<organism evidence="3 4">
    <name type="scientific">Passalora fulva</name>
    <name type="common">Tomato leaf mold</name>
    <name type="synonym">Cladosporium fulvum</name>
    <dbReference type="NCBI Taxonomy" id="5499"/>
    <lineage>
        <taxon>Eukaryota</taxon>
        <taxon>Fungi</taxon>
        <taxon>Dikarya</taxon>
        <taxon>Ascomycota</taxon>
        <taxon>Pezizomycotina</taxon>
        <taxon>Dothideomycetes</taxon>
        <taxon>Dothideomycetidae</taxon>
        <taxon>Mycosphaerellales</taxon>
        <taxon>Mycosphaerellaceae</taxon>
        <taxon>Fulvia</taxon>
    </lineage>
</organism>
<dbReference type="GO" id="GO:0005634">
    <property type="term" value="C:nucleus"/>
    <property type="evidence" value="ECO:0007669"/>
    <property type="project" value="TreeGrafter"/>
</dbReference>
<dbReference type="Pfam" id="PF01585">
    <property type="entry name" value="G-patch"/>
    <property type="match status" value="1"/>
</dbReference>